<dbReference type="OMA" id="CTCESKV"/>
<dbReference type="AlphaFoldDB" id="A0A1M2W8B8"/>
<evidence type="ECO:0000313" key="2">
    <source>
        <dbReference type="EMBL" id="OJT15970.1"/>
    </source>
</evidence>
<protein>
    <submittedName>
        <fullName evidence="2">Uncharacterized protein</fullName>
    </submittedName>
</protein>
<accession>A0A1M2W8B8</accession>
<organism evidence="2 3">
    <name type="scientific">Trametes pubescens</name>
    <name type="common">White-rot fungus</name>
    <dbReference type="NCBI Taxonomy" id="154538"/>
    <lineage>
        <taxon>Eukaryota</taxon>
        <taxon>Fungi</taxon>
        <taxon>Dikarya</taxon>
        <taxon>Basidiomycota</taxon>
        <taxon>Agaricomycotina</taxon>
        <taxon>Agaricomycetes</taxon>
        <taxon>Polyporales</taxon>
        <taxon>Polyporaceae</taxon>
        <taxon>Trametes</taxon>
    </lineage>
</organism>
<proteinExistence type="predicted"/>
<comment type="caution">
    <text evidence="2">The sequence shown here is derived from an EMBL/GenBank/DDBJ whole genome shotgun (WGS) entry which is preliminary data.</text>
</comment>
<dbReference type="OrthoDB" id="8922241at2759"/>
<sequence>MAAPPSEISAPPHADLFGSAHPPPLPPAASSLPPPPPPRAPAPAPGVSRPARKPRGPKTAKKSKKPVVKPGKKPTKKPGRKPVVKLTGIIPRPPIPAPTLNAVGERVLVCPVPRHLCGLEQKNAYRPVDMERHLNSHFPPASGAKPHFCKGLPVEDFSEDLFKGLPEKLKEIRLGDDGDVAFVGGCGKRYARPDSLMRHARGCLSKKYCALVYLDDDDDGSA</sequence>
<gene>
    <name evidence="2" type="ORF">TRAPUB_8793</name>
</gene>
<dbReference type="EMBL" id="MNAD01000026">
    <property type="protein sequence ID" value="OJT15970.1"/>
    <property type="molecule type" value="Genomic_DNA"/>
</dbReference>
<feature type="region of interest" description="Disordered" evidence="1">
    <location>
        <begin position="1"/>
        <end position="90"/>
    </location>
</feature>
<feature type="compositionally biased region" description="Basic residues" evidence="1">
    <location>
        <begin position="50"/>
        <end position="83"/>
    </location>
</feature>
<evidence type="ECO:0000313" key="3">
    <source>
        <dbReference type="Proteomes" id="UP000184267"/>
    </source>
</evidence>
<dbReference type="Proteomes" id="UP000184267">
    <property type="component" value="Unassembled WGS sequence"/>
</dbReference>
<feature type="compositionally biased region" description="Pro residues" evidence="1">
    <location>
        <begin position="21"/>
        <end position="44"/>
    </location>
</feature>
<name>A0A1M2W8B8_TRAPU</name>
<reference evidence="2 3" key="1">
    <citation type="submission" date="2016-10" db="EMBL/GenBank/DDBJ databases">
        <title>Genome sequence of the basidiomycete white-rot fungus Trametes pubescens.</title>
        <authorList>
            <person name="Makela M.R."/>
            <person name="Granchi Z."/>
            <person name="Peng M."/>
            <person name="De Vries R.P."/>
            <person name="Grigoriev I."/>
            <person name="Riley R."/>
            <person name="Hilden K."/>
        </authorList>
    </citation>
    <scope>NUCLEOTIDE SEQUENCE [LARGE SCALE GENOMIC DNA]</scope>
    <source>
        <strain evidence="2 3">FBCC735</strain>
    </source>
</reference>
<evidence type="ECO:0000256" key="1">
    <source>
        <dbReference type="SAM" id="MobiDB-lite"/>
    </source>
</evidence>
<keyword evidence="3" id="KW-1185">Reference proteome</keyword>